<comment type="caution">
    <text evidence="9">The sequence shown here is derived from an EMBL/GenBank/DDBJ whole genome shotgun (WGS) entry which is preliminary data.</text>
</comment>
<evidence type="ECO:0000256" key="2">
    <source>
        <dbReference type="ARBA" id="ARBA00005811"/>
    </source>
</evidence>
<gene>
    <name evidence="9" type="ORF">EA187_13945</name>
</gene>
<accession>A0ABY0CQZ3</accession>
<evidence type="ECO:0000256" key="3">
    <source>
        <dbReference type="ARBA" id="ARBA00022475"/>
    </source>
</evidence>
<organism evidence="9 10">
    <name type="scientific">Lujinxingia sediminis</name>
    <dbReference type="NCBI Taxonomy" id="2480984"/>
    <lineage>
        <taxon>Bacteria</taxon>
        <taxon>Deltaproteobacteria</taxon>
        <taxon>Bradymonadales</taxon>
        <taxon>Lujinxingiaceae</taxon>
        <taxon>Lujinxingia</taxon>
    </lineage>
</organism>
<dbReference type="Gene3D" id="3.30.420.270">
    <property type="match status" value="1"/>
</dbReference>
<feature type="transmembrane region" description="Helical" evidence="8">
    <location>
        <begin position="85"/>
        <end position="105"/>
    </location>
</feature>
<dbReference type="Proteomes" id="UP000282926">
    <property type="component" value="Unassembled WGS sequence"/>
</dbReference>
<evidence type="ECO:0000256" key="5">
    <source>
        <dbReference type="ARBA" id="ARBA00022989"/>
    </source>
</evidence>
<evidence type="ECO:0000313" key="9">
    <source>
        <dbReference type="EMBL" id="RVU42935.1"/>
    </source>
</evidence>
<evidence type="ECO:0000256" key="8">
    <source>
        <dbReference type="SAM" id="Phobius"/>
    </source>
</evidence>
<dbReference type="PANTHER" id="PTHR30558:SF7">
    <property type="entry name" value="TOL-PAL SYSTEM PROTEIN TOLR"/>
    <property type="match status" value="1"/>
</dbReference>
<keyword evidence="7" id="KW-0813">Transport</keyword>
<proteinExistence type="inferred from homology"/>
<comment type="subcellular location">
    <subcellularLocation>
        <location evidence="1">Cell membrane</location>
        <topology evidence="1">Single-pass membrane protein</topology>
    </subcellularLocation>
    <subcellularLocation>
        <location evidence="7">Cell membrane</location>
        <topology evidence="7">Single-pass type II membrane protein</topology>
    </subcellularLocation>
</comment>
<keyword evidence="5 8" id="KW-1133">Transmembrane helix</keyword>
<sequence length="215" mass="23739">MRFAHRKTLPNMKGLRRSEALRLPPVRSYEGVSRGVSLCFSGGWRCALARRAALLEGRGARDEERRGDGAMNFRSARKGRRRVEATLELTPLIDVIFLLLIFFVMTTAPQSSPLERIGVDLPQAASGAALDEAEAERVVLRVSAEGAVFEERDDGERVAVDAPLAFLQQVHSERPTATVWLFGDEEAAHGSVIRLLDAAREVGFKKVHMAVRPAH</sequence>
<keyword evidence="10" id="KW-1185">Reference proteome</keyword>
<comment type="similarity">
    <text evidence="2 7">Belongs to the ExbD/TolR family.</text>
</comment>
<evidence type="ECO:0000256" key="6">
    <source>
        <dbReference type="ARBA" id="ARBA00023136"/>
    </source>
</evidence>
<evidence type="ECO:0000256" key="7">
    <source>
        <dbReference type="RuleBase" id="RU003879"/>
    </source>
</evidence>
<keyword evidence="6 8" id="KW-0472">Membrane</keyword>
<dbReference type="EMBL" id="SADD01000008">
    <property type="protein sequence ID" value="RVU42935.1"/>
    <property type="molecule type" value="Genomic_DNA"/>
</dbReference>
<keyword evidence="4 7" id="KW-0812">Transmembrane</keyword>
<dbReference type="InterPro" id="IPR003400">
    <property type="entry name" value="ExbD"/>
</dbReference>
<name>A0ABY0CQZ3_9DELT</name>
<reference evidence="9 10" key="1">
    <citation type="submission" date="2019-01" db="EMBL/GenBank/DDBJ databases">
        <title>Lujinxingia litoralis gen. nov., sp. nov. and Lujinxingia sediminis gen. nov., sp. nov., new members in the order Bradymonadales, isolated from coastal sediment.</title>
        <authorList>
            <person name="Li C.-M."/>
        </authorList>
    </citation>
    <scope>NUCLEOTIDE SEQUENCE [LARGE SCALE GENOMIC DNA]</scope>
    <source>
        <strain evidence="9 10">SEH01</strain>
    </source>
</reference>
<protein>
    <submittedName>
        <fullName evidence="9">Biopolymer transporter ExbD</fullName>
    </submittedName>
</protein>
<evidence type="ECO:0000256" key="4">
    <source>
        <dbReference type="ARBA" id="ARBA00022692"/>
    </source>
</evidence>
<evidence type="ECO:0000256" key="1">
    <source>
        <dbReference type="ARBA" id="ARBA00004162"/>
    </source>
</evidence>
<dbReference type="Pfam" id="PF02472">
    <property type="entry name" value="ExbD"/>
    <property type="match status" value="1"/>
</dbReference>
<evidence type="ECO:0000313" key="10">
    <source>
        <dbReference type="Proteomes" id="UP000282926"/>
    </source>
</evidence>
<keyword evidence="3" id="KW-1003">Cell membrane</keyword>
<keyword evidence="7" id="KW-0653">Protein transport</keyword>
<dbReference type="PANTHER" id="PTHR30558">
    <property type="entry name" value="EXBD MEMBRANE COMPONENT OF PMF-DRIVEN MACROMOLECULE IMPORT SYSTEM"/>
    <property type="match status" value="1"/>
</dbReference>